<dbReference type="InterPro" id="IPR051202">
    <property type="entry name" value="Peptidase_C40"/>
</dbReference>
<keyword evidence="8" id="KW-1185">Reference proteome</keyword>
<evidence type="ECO:0000256" key="2">
    <source>
        <dbReference type="ARBA" id="ARBA00022670"/>
    </source>
</evidence>
<evidence type="ECO:0000313" key="7">
    <source>
        <dbReference type="EMBL" id="AKZ63442.1"/>
    </source>
</evidence>
<feature type="domain" description="NlpC/P60" evidence="6">
    <location>
        <begin position="28"/>
        <end position="153"/>
    </location>
</feature>
<evidence type="ECO:0000256" key="4">
    <source>
        <dbReference type="ARBA" id="ARBA00022807"/>
    </source>
</evidence>
<dbReference type="Pfam" id="PF00877">
    <property type="entry name" value="NLPC_P60"/>
    <property type="match status" value="1"/>
</dbReference>
<dbReference type="Gene3D" id="3.90.1720.10">
    <property type="entry name" value="endopeptidase domain like (from Nostoc punctiforme)"/>
    <property type="match status" value="1"/>
</dbReference>
<evidence type="ECO:0000256" key="3">
    <source>
        <dbReference type="ARBA" id="ARBA00022801"/>
    </source>
</evidence>
<protein>
    <recommendedName>
        <fullName evidence="6">NlpC/P60 domain-containing protein</fullName>
    </recommendedName>
</protein>
<evidence type="ECO:0000256" key="5">
    <source>
        <dbReference type="SAM" id="SignalP"/>
    </source>
</evidence>
<dbReference type="InterPro" id="IPR038765">
    <property type="entry name" value="Papain-like_cys_pep_sf"/>
</dbReference>
<reference evidence="8" key="1">
    <citation type="journal article" date="2015" name="Genome Announc.">
        <title>Complete Genome Sequence of Herbaspirillum hiltneri N3 (DSM 17495), Isolated from Surface-Sterilized Wheat Roots.</title>
        <authorList>
            <person name="Guizelini D."/>
            <person name="Saizaki P.M."/>
            <person name="Coimbra N.A."/>
            <person name="Weiss V.A."/>
            <person name="Faoro H."/>
            <person name="Sfeir M.Z."/>
            <person name="Baura V.A."/>
            <person name="Monteiro R.A."/>
            <person name="Chubatsu L.S."/>
            <person name="Souza E.M."/>
            <person name="Cruz L.M."/>
            <person name="Pedrosa F.O."/>
            <person name="Raittz R.T."/>
            <person name="Marchaukoski J.N."/>
            <person name="Steffens M.B."/>
        </authorList>
    </citation>
    <scope>NUCLEOTIDE SEQUENCE [LARGE SCALE GENOMIC DNA]</scope>
    <source>
        <strain evidence="8">N3</strain>
    </source>
</reference>
<organism evidence="7 8">
    <name type="scientific">Herbaspirillum hiltneri N3</name>
    <dbReference type="NCBI Taxonomy" id="1262470"/>
    <lineage>
        <taxon>Bacteria</taxon>
        <taxon>Pseudomonadati</taxon>
        <taxon>Pseudomonadota</taxon>
        <taxon>Betaproteobacteria</taxon>
        <taxon>Burkholderiales</taxon>
        <taxon>Oxalobacteraceae</taxon>
        <taxon>Herbaspirillum</taxon>
    </lineage>
</organism>
<dbReference type="SUPFAM" id="SSF54001">
    <property type="entry name" value="Cysteine proteinases"/>
    <property type="match status" value="1"/>
</dbReference>
<dbReference type="InterPro" id="IPR000064">
    <property type="entry name" value="NLP_P60_dom"/>
</dbReference>
<keyword evidence="5" id="KW-0732">Signal</keyword>
<keyword evidence="3" id="KW-0378">Hydrolase</keyword>
<dbReference type="EMBL" id="CP011409">
    <property type="protein sequence ID" value="AKZ63442.1"/>
    <property type="molecule type" value="Genomic_DNA"/>
</dbReference>
<name>A0ABM5V1H6_9BURK</name>
<gene>
    <name evidence="7" type="ORF">F506_12850</name>
</gene>
<dbReference type="PROSITE" id="PS51935">
    <property type="entry name" value="NLPC_P60"/>
    <property type="match status" value="1"/>
</dbReference>
<proteinExistence type="inferred from homology"/>
<accession>A0ABM5V1H6</accession>
<dbReference type="PANTHER" id="PTHR47053">
    <property type="entry name" value="MUREIN DD-ENDOPEPTIDASE MEPH-RELATED"/>
    <property type="match status" value="1"/>
</dbReference>
<keyword evidence="2" id="KW-0645">Protease</keyword>
<evidence type="ECO:0000256" key="1">
    <source>
        <dbReference type="ARBA" id="ARBA00007074"/>
    </source>
</evidence>
<evidence type="ECO:0000313" key="8">
    <source>
        <dbReference type="Proteomes" id="UP000063429"/>
    </source>
</evidence>
<dbReference type="Proteomes" id="UP000063429">
    <property type="component" value="Chromosome"/>
</dbReference>
<feature type="chain" id="PRO_5045115895" description="NlpC/P60 domain-containing protein" evidence="5">
    <location>
        <begin position="24"/>
        <end position="155"/>
    </location>
</feature>
<dbReference type="RefSeq" id="WP_053198005.1">
    <property type="nucleotide sequence ID" value="NZ_CP011409.1"/>
</dbReference>
<feature type="signal peptide" evidence="5">
    <location>
        <begin position="1"/>
        <end position="23"/>
    </location>
</feature>
<comment type="similarity">
    <text evidence="1">Belongs to the peptidase C40 family.</text>
</comment>
<dbReference type="PANTHER" id="PTHR47053:SF1">
    <property type="entry name" value="MUREIN DD-ENDOPEPTIDASE MEPH-RELATED"/>
    <property type="match status" value="1"/>
</dbReference>
<evidence type="ECO:0000259" key="6">
    <source>
        <dbReference type="PROSITE" id="PS51935"/>
    </source>
</evidence>
<sequence length="155" mass="16782">MSVFSRLLLLLPLLYLGASHARAGEMPPSSARFAASAVNSLASGIRYKFGGTDPDSGLDCSAFIALLYKDAGGGDLPRTAREISEVGARIDVGALRPGDLVFFRNAQRGIAHVGIYVGDENFVHASRKHGVIYQSRLSEPYWKSRFEGARRLPQS</sequence>
<keyword evidence="4" id="KW-0788">Thiol protease</keyword>